<evidence type="ECO:0000313" key="5">
    <source>
        <dbReference type="Proteomes" id="UP000308199"/>
    </source>
</evidence>
<proteinExistence type="inferred from homology"/>
<sequence>YDVLFKGRPFEFQIPYGQYIMENVLFKISYPAEFHAQTAVEAAHTLHAQLKAMGKSAEDIKSIRIRTQEAAMRIINKKGKLHNFADRDHDINYMVAYPLIFGELTTESYADSAAADPRIDALRAKITCVEEPQFSADYHDPLKRSIGNALTVTLNDGTVLDEVSVEYPIGHKRRRAEGTPLLMRKFKNHVAPHFDEARQKEILDIVSDKEKLLALPVDKFTDLFVKA</sequence>
<dbReference type="InterPro" id="IPR045337">
    <property type="entry name" value="MmgE_PrpD_C"/>
</dbReference>
<dbReference type="Pfam" id="PF19305">
    <property type="entry name" value="MmgE_PrpD_C"/>
    <property type="match status" value="1"/>
</dbReference>
<organism evidence="4 5">
    <name type="scientific">Phellinidium pouzarii</name>
    <dbReference type="NCBI Taxonomy" id="167371"/>
    <lineage>
        <taxon>Eukaryota</taxon>
        <taxon>Fungi</taxon>
        <taxon>Dikarya</taxon>
        <taxon>Basidiomycota</taxon>
        <taxon>Agaricomycotina</taxon>
        <taxon>Agaricomycetes</taxon>
        <taxon>Hymenochaetales</taxon>
        <taxon>Hymenochaetaceae</taxon>
        <taxon>Phellinidium</taxon>
    </lineage>
</organism>
<dbReference type="PANTHER" id="PTHR16943:SF16">
    <property type="entry name" value="2-METHYLCITRATE DEHYDRATASE-RELATED"/>
    <property type="match status" value="1"/>
</dbReference>
<evidence type="ECO:0000256" key="2">
    <source>
        <dbReference type="ARBA" id="ARBA00023239"/>
    </source>
</evidence>
<accession>A0A4S4KW21</accession>
<dbReference type="GO" id="GO:0005739">
    <property type="term" value="C:mitochondrion"/>
    <property type="evidence" value="ECO:0007669"/>
    <property type="project" value="TreeGrafter"/>
</dbReference>
<evidence type="ECO:0000313" key="4">
    <source>
        <dbReference type="EMBL" id="THH02925.1"/>
    </source>
</evidence>
<dbReference type="Proteomes" id="UP000308199">
    <property type="component" value="Unassembled WGS sequence"/>
</dbReference>
<evidence type="ECO:0000256" key="1">
    <source>
        <dbReference type="ARBA" id="ARBA00006174"/>
    </source>
</evidence>
<dbReference type="InterPro" id="IPR036148">
    <property type="entry name" value="MmgE/PrpD_sf"/>
</dbReference>
<dbReference type="OrthoDB" id="10055203at2759"/>
<dbReference type="AlphaFoldDB" id="A0A4S4KW21"/>
<reference evidence="4 5" key="1">
    <citation type="submission" date="2019-02" db="EMBL/GenBank/DDBJ databases">
        <title>Genome sequencing of the rare red list fungi Phellinidium pouzarii.</title>
        <authorList>
            <person name="Buettner E."/>
            <person name="Kellner H."/>
        </authorList>
    </citation>
    <scope>NUCLEOTIDE SEQUENCE [LARGE SCALE GENOMIC DNA]</scope>
    <source>
        <strain evidence="4 5">DSM 108285</strain>
    </source>
</reference>
<name>A0A4S4KW21_9AGAM</name>
<keyword evidence="5" id="KW-1185">Reference proteome</keyword>
<dbReference type="GO" id="GO:0019541">
    <property type="term" value="P:propionate metabolic process"/>
    <property type="evidence" value="ECO:0007669"/>
    <property type="project" value="UniProtKB-ARBA"/>
</dbReference>
<dbReference type="FunFam" id="3.30.1330.120:FF:000001">
    <property type="entry name" value="2-methylcitrate dehydratase"/>
    <property type="match status" value="1"/>
</dbReference>
<gene>
    <name evidence="4" type="ORF">EW145_g6683</name>
</gene>
<comment type="similarity">
    <text evidence="1">Belongs to the PrpD family.</text>
</comment>
<dbReference type="GO" id="GO:0016829">
    <property type="term" value="F:lyase activity"/>
    <property type="evidence" value="ECO:0007669"/>
    <property type="project" value="UniProtKB-KW"/>
</dbReference>
<comment type="caution">
    <text evidence="4">The sequence shown here is derived from an EMBL/GenBank/DDBJ whole genome shotgun (WGS) entry which is preliminary data.</text>
</comment>
<feature type="non-terminal residue" evidence="4">
    <location>
        <position position="1"/>
    </location>
</feature>
<dbReference type="Gene3D" id="3.30.1330.120">
    <property type="entry name" value="2-methylcitrate dehydratase PrpD"/>
    <property type="match status" value="1"/>
</dbReference>
<dbReference type="EMBL" id="SGPK01000535">
    <property type="protein sequence ID" value="THH02925.1"/>
    <property type="molecule type" value="Genomic_DNA"/>
</dbReference>
<keyword evidence="2" id="KW-0456">Lyase</keyword>
<dbReference type="SUPFAM" id="SSF103378">
    <property type="entry name" value="2-methylcitrate dehydratase PrpD"/>
    <property type="match status" value="1"/>
</dbReference>
<evidence type="ECO:0000259" key="3">
    <source>
        <dbReference type="Pfam" id="PF19305"/>
    </source>
</evidence>
<dbReference type="PANTHER" id="PTHR16943">
    <property type="entry name" value="2-METHYLCITRATE DEHYDRATASE-RELATED"/>
    <property type="match status" value="1"/>
</dbReference>
<dbReference type="InterPro" id="IPR005656">
    <property type="entry name" value="MmgE_PrpD"/>
</dbReference>
<protein>
    <recommendedName>
        <fullName evidence="3">MmgE/PrpD C-terminal domain-containing protein</fullName>
    </recommendedName>
</protein>
<feature type="domain" description="MmgE/PrpD C-terminal" evidence="3">
    <location>
        <begin position="30"/>
        <end position="208"/>
    </location>
</feature>
<dbReference type="InterPro" id="IPR042188">
    <property type="entry name" value="MmgE/PrpD_sf_2"/>
</dbReference>